<dbReference type="PANTHER" id="PTHR21716:SF68">
    <property type="entry name" value="TRANSPORT PROTEIN YTVI-RELATED"/>
    <property type="match status" value="1"/>
</dbReference>
<keyword evidence="8" id="KW-1185">Reference proteome</keyword>
<accession>B8CW60</accession>
<evidence type="ECO:0000256" key="4">
    <source>
        <dbReference type="ARBA" id="ARBA00022989"/>
    </source>
</evidence>
<dbReference type="InterPro" id="IPR002549">
    <property type="entry name" value="AI-2E-like"/>
</dbReference>
<keyword evidence="5 6" id="KW-0472">Membrane</keyword>
<dbReference type="AlphaFoldDB" id="B8CW60"/>
<comment type="subcellular location">
    <subcellularLocation>
        <location evidence="1">Membrane</location>
        <topology evidence="1">Multi-pass membrane protein</topology>
    </subcellularLocation>
</comment>
<dbReference type="Pfam" id="PF01594">
    <property type="entry name" value="AI-2E_transport"/>
    <property type="match status" value="1"/>
</dbReference>
<dbReference type="KEGG" id="hor:Hore_07720"/>
<dbReference type="HOGENOM" id="CLU_031275_4_0_9"/>
<feature type="transmembrane region" description="Helical" evidence="6">
    <location>
        <begin position="160"/>
        <end position="178"/>
    </location>
</feature>
<evidence type="ECO:0000256" key="6">
    <source>
        <dbReference type="SAM" id="Phobius"/>
    </source>
</evidence>
<gene>
    <name evidence="7" type="ordered locus">Hore_07720</name>
</gene>
<organism evidence="7 8">
    <name type="scientific">Halothermothrix orenii (strain H 168 / OCM 544 / DSM 9562)</name>
    <dbReference type="NCBI Taxonomy" id="373903"/>
    <lineage>
        <taxon>Bacteria</taxon>
        <taxon>Bacillati</taxon>
        <taxon>Bacillota</taxon>
        <taxon>Clostridia</taxon>
        <taxon>Halanaerobiales</taxon>
        <taxon>Halothermotrichaceae</taxon>
        <taxon>Halothermothrix</taxon>
    </lineage>
</organism>
<protein>
    <submittedName>
        <fullName evidence="7">Sporulation integral membrane protein YtvI</fullName>
    </submittedName>
</protein>
<keyword evidence="3 6" id="KW-0812">Transmembrane</keyword>
<evidence type="ECO:0000313" key="7">
    <source>
        <dbReference type="EMBL" id="ACL69529.1"/>
    </source>
</evidence>
<proteinExistence type="inferred from homology"/>
<dbReference type="GO" id="GO:0055085">
    <property type="term" value="P:transmembrane transport"/>
    <property type="evidence" value="ECO:0007669"/>
    <property type="project" value="TreeGrafter"/>
</dbReference>
<reference evidence="7 8" key="1">
    <citation type="journal article" date="2009" name="PLoS ONE">
        <title>Genome analysis of the anaerobic thermohalophilic bacterium Halothermothrix orenii.</title>
        <authorList>
            <person name="Mavromatis K."/>
            <person name="Ivanova N."/>
            <person name="Anderson I."/>
            <person name="Lykidis A."/>
            <person name="Hooper S.D."/>
            <person name="Sun H."/>
            <person name="Kunin V."/>
            <person name="Lapidus A."/>
            <person name="Hugenholtz P."/>
            <person name="Patel B."/>
            <person name="Kyrpides N.C."/>
        </authorList>
    </citation>
    <scope>NUCLEOTIDE SEQUENCE [LARGE SCALE GENOMIC DNA]</scope>
    <source>
        <strain evidence="8">H 168 / OCM 544 / DSM 9562</strain>
    </source>
</reference>
<dbReference type="eggNOG" id="COG0628">
    <property type="taxonomic scope" value="Bacteria"/>
</dbReference>
<feature type="transmembrane region" description="Helical" evidence="6">
    <location>
        <begin position="276"/>
        <end position="294"/>
    </location>
</feature>
<evidence type="ECO:0000256" key="1">
    <source>
        <dbReference type="ARBA" id="ARBA00004141"/>
    </source>
</evidence>
<dbReference type="GO" id="GO:0016020">
    <property type="term" value="C:membrane"/>
    <property type="evidence" value="ECO:0007669"/>
    <property type="project" value="UniProtKB-SubCell"/>
</dbReference>
<feature type="transmembrane region" description="Helical" evidence="6">
    <location>
        <begin position="58"/>
        <end position="85"/>
    </location>
</feature>
<comment type="similarity">
    <text evidence="2">Belongs to the autoinducer-2 exporter (AI-2E) (TC 2.A.86) family.</text>
</comment>
<evidence type="ECO:0000256" key="5">
    <source>
        <dbReference type="ARBA" id="ARBA00023136"/>
    </source>
</evidence>
<dbReference type="PANTHER" id="PTHR21716">
    <property type="entry name" value="TRANSMEMBRANE PROTEIN"/>
    <property type="match status" value="1"/>
</dbReference>
<dbReference type="Proteomes" id="UP000000719">
    <property type="component" value="Chromosome"/>
</dbReference>
<keyword evidence="4 6" id="KW-1133">Transmembrane helix</keyword>
<feature type="transmembrane region" description="Helical" evidence="6">
    <location>
        <begin position="219"/>
        <end position="236"/>
    </location>
</feature>
<dbReference type="InterPro" id="IPR014227">
    <property type="entry name" value="YtvI-like"/>
</dbReference>
<name>B8CW60_HALOH</name>
<dbReference type="NCBIfam" id="TIGR02872">
    <property type="entry name" value="spore_ytvI"/>
    <property type="match status" value="1"/>
</dbReference>
<evidence type="ECO:0000256" key="2">
    <source>
        <dbReference type="ARBA" id="ARBA00009773"/>
    </source>
</evidence>
<dbReference type="STRING" id="373903.Hore_07720"/>
<dbReference type="RefSeq" id="WP_012635717.1">
    <property type="nucleotide sequence ID" value="NC_011899.1"/>
</dbReference>
<evidence type="ECO:0000256" key="3">
    <source>
        <dbReference type="ARBA" id="ARBA00022692"/>
    </source>
</evidence>
<evidence type="ECO:0000313" key="8">
    <source>
        <dbReference type="Proteomes" id="UP000000719"/>
    </source>
</evidence>
<dbReference type="EMBL" id="CP001098">
    <property type="protein sequence ID" value="ACL69529.1"/>
    <property type="molecule type" value="Genomic_DNA"/>
</dbReference>
<feature type="transmembrane region" description="Helical" evidence="6">
    <location>
        <begin position="314"/>
        <end position="342"/>
    </location>
</feature>
<dbReference type="OrthoDB" id="9774361at2"/>
<feature type="transmembrane region" description="Helical" evidence="6">
    <location>
        <begin position="242"/>
        <end position="269"/>
    </location>
</feature>
<sequence>MEKWLKRLLIYSVVFVIGVILLKYFFIYFSPFIIAAILASLINPVVDRLDEKIPVNRGLAVIIVLVLLISILVLIIILGVSQIYLELNRLLQNLPDYSTFGSKFHWIVQQNYRLQEFIQELDISPSVKDALNNNLQMIYNAIKNGLVKGINGTLNLLGKLPMLLTILFLSFIATYFISRDKDKINQFIMKLFPGELKPKVFKVEKELINSAMGFIRAELILITITGIISGVGLAIIGNHYALIIGISSALLDLIPIIGPALIFIPWIIYNMIMGNLSYAFGLLVVYTLMAAVRQGAEGKVMGDNLGVHPLATMIALYVGYRVMGMIGFIMGPAILVIIKALINAEIIPPDKKIKG</sequence>